<evidence type="ECO:0000313" key="2">
    <source>
        <dbReference type="Proteomes" id="UP000299102"/>
    </source>
</evidence>
<evidence type="ECO:0000313" key="1">
    <source>
        <dbReference type="EMBL" id="GBP55867.1"/>
    </source>
</evidence>
<dbReference type="Proteomes" id="UP000299102">
    <property type="component" value="Unassembled WGS sequence"/>
</dbReference>
<protein>
    <submittedName>
        <fullName evidence="1">Uncharacterized protein</fullName>
    </submittedName>
</protein>
<accession>A0A4C1X0M3</accession>
<name>A0A4C1X0M3_EUMVA</name>
<dbReference type="EMBL" id="BGZK01000680">
    <property type="protein sequence ID" value="GBP55867.1"/>
    <property type="molecule type" value="Genomic_DNA"/>
</dbReference>
<keyword evidence="2" id="KW-1185">Reference proteome</keyword>
<reference evidence="1 2" key="1">
    <citation type="journal article" date="2019" name="Commun. Biol.">
        <title>The bagworm genome reveals a unique fibroin gene that provides high tensile strength.</title>
        <authorList>
            <person name="Kono N."/>
            <person name="Nakamura H."/>
            <person name="Ohtoshi R."/>
            <person name="Tomita M."/>
            <person name="Numata K."/>
            <person name="Arakawa K."/>
        </authorList>
    </citation>
    <scope>NUCLEOTIDE SEQUENCE [LARGE SCALE GENOMIC DNA]</scope>
</reference>
<comment type="caution">
    <text evidence="1">The sequence shown here is derived from an EMBL/GenBank/DDBJ whole genome shotgun (WGS) entry which is preliminary data.</text>
</comment>
<proteinExistence type="predicted"/>
<organism evidence="1 2">
    <name type="scientific">Eumeta variegata</name>
    <name type="common">Bagworm moth</name>
    <name type="synonym">Eumeta japonica</name>
    <dbReference type="NCBI Taxonomy" id="151549"/>
    <lineage>
        <taxon>Eukaryota</taxon>
        <taxon>Metazoa</taxon>
        <taxon>Ecdysozoa</taxon>
        <taxon>Arthropoda</taxon>
        <taxon>Hexapoda</taxon>
        <taxon>Insecta</taxon>
        <taxon>Pterygota</taxon>
        <taxon>Neoptera</taxon>
        <taxon>Endopterygota</taxon>
        <taxon>Lepidoptera</taxon>
        <taxon>Glossata</taxon>
        <taxon>Ditrysia</taxon>
        <taxon>Tineoidea</taxon>
        <taxon>Psychidae</taxon>
        <taxon>Oiketicinae</taxon>
        <taxon>Eumeta</taxon>
    </lineage>
</organism>
<gene>
    <name evidence="1" type="ORF">EVAR_89691_1</name>
</gene>
<dbReference type="AlphaFoldDB" id="A0A4C1X0M3"/>
<sequence length="126" mass="14044">MKEIYTESTTGIRIEIEISRILISSWDDIKDEGIHFMSTRTEARSRTAAKLAVERKWAASSGEITHSHRVAASAVVFRSVEFTNVKTLPAASSRDVQLLYCYQKNRSSEPAALPPAGVKPKYPLGY</sequence>